<name>A0A5J4TX87_9EUKA</name>
<evidence type="ECO:0000313" key="1">
    <source>
        <dbReference type="EMBL" id="KAA6363106.1"/>
    </source>
</evidence>
<dbReference type="EMBL" id="SNRW01023320">
    <property type="protein sequence ID" value="KAA6363106.1"/>
    <property type="molecule type" value="Genomic_DNA"/>
</dbReference>
<comment type="caution">
    <text evidence="1">The sequence shown here is derived from an EMBL/GenBank/DDBJ whole genome shotgun (WGS) entry which is preliminary data.</text>
</comment>
<accession>A0A5J4TX87</accession>
<proteinExistence type="predicted"/>
<gene>
    <name evidence="1" type="ORF">EZS28_041366</name>
</gene>
<dbReference type="Proteomes" id="UP000324800">
    <property type="component" value="Unassembled WGS sequence"/>
</dbReference>
<protein>
    <submittedName>
        <fullName evidence="1">Uncharacterized protein</fullName>
    </submittedName>
</protein>
<reference evidence="1 2" key="1">
    <citation type="submission" date="2019-03" db="EMBL/GenBank/DDBJ databases">
        <title>Single cell metagenomics reveals metabolic interactions within the superorganism composed of flagellate Streblomastix strix and complex community of Bacteroidetes bacteria on its surface.</title>
        <authorList>
            <person name="Treitli S.C."/>
            <person name="Kolisko M."/>
            <person name="Husnik F."/>
            <person name="Keeling P."/>
            <person name="Hampl V."/>
        </authorList>
    </citation>
    <scope>NUCLEOTIDE SEQUENCE [LARGE SCALE GENOMIC DNA]</scope>
    <source>
        <strain evidence="1">ST1C</strain>
    </source>
</reference>
<organism evidence="1 2">
    <name type="scientific">Streblomastix strix</name>
    <dbReference type="NCBI Taxonomy" id="222440"/>
    <lineage>
        <taxon>Eukaryota</taxon>
        <taxon>Metamonada</taxon>
        <taxon>Preaxostyla</taxon>
        <taxon>Oxymonadida</taxon>
        <taxon>Streblomastigidae</taxon>
        <taxon>Streblomastix</taxon>
    </lineage>
</organism>
<evidence type="ECO:0000313" key="2">
    <source>
        <dbReference type="Proteomes" id="UP000324800"/>
    </source>
</evidence>
<sequence length="98" mass="11264">MPMNHPISKTNQTIRVLEVKGGKATEVGGKEEAKADPEVEVEVEAIREVEVEVERVRRRKIEETRIRTNMMVVNTDKRNIVRVNIAKLVNTTNLWIQT</sequence>
<feature type="non-terminal residue" evidence="1">
    <location>
        <position position="98"/>
    </location>
</feature>
<dbReference type="AlphaFoldDB" id="A0A5J4TX87"/>